<sequence>MYSNTSSNSSISSISTRKKVSSNGSLVFGPKAIHKHVPKLLRHTILVRLAKTNLVKVFGRKIKQVRMIAPDLPKGLKRRLEKEGGLGSVASESQGHIIKKQKIWSENELEHKATARYINPKETRIEEAQNPDQSHS</sequence>
<name>A0A167NZW1_PHYB8</name>
<dbReference type="VEuPathDB" id="FungiDB:PHYBLDRAFT_62845"/>
<protein>
    <submittedName>
        <fullName evidence="2">Uncharacterized protein</fullName>
    </submittedName>
</protein>
<dbReference type="AlphaFoldDB" id="A0A167NZW1"/>
<keyword evidence="3" id="KW-1185">Reference proteome</keyword>
<dbReference type="Proteomes" id="UP000077315">
    <property type="component" value="Unassembled WGS sequence"/>
</dbReference>
<organism evidence="2 3">
    <name type="scientific">Phycomyces blakesleeanus (strain ATCC 8743b / DSM 1359 / FGSC 10004 / NBRC 33097 / NRRL 1555)</name>
    <dbReference type="NCBI Taxonomy" id="763407"/>
    <lineage>
        <taxon>Eukaryota</taxon>
        <taxon>Fungi</taxon>
        <taxon>Fungi incertae sedis</taxon>
        <taxon>Mucoromycota</taxon>
        <taxon>Mucoromycotina</taxon>
        <taxon>Mucoromycetes</taxon>
        <taxon>Mucorales</taxon>
        <taxon>Phycomycetaceae</taxon>
        <taxon>Phycomyces</taxon>
    </lineage>
</organism>
<evidence type="ECO:0000256" key="1">
    <source>
        <dbReference type="SAM" id="MobiDB-lite"/>
    </source>
</evidence>
<evidence type="ECO:0000313" key="2">
    <source>
        <dbReference type="EMBL" id="OAD76964.1"/>
    </source>
</evidence>
<dbReference type="RefSeq" id="XP_018295004.1">
    <property type="nucleotide sequence ID" value="XM_018441024.1"/>
</dbReference>
<proteinExistence type="predicted"/>
<reference evidence="3" key="1">
    <citation type="submission" date="2015-06" db="EMBL/GenBank/DDBJ databases">
        <title>Expansion of signal transduction pathways in fungi by whole-genome duplication.</title>
        <authorList>
            <consortium name="DOE Joint Genome Institute"/>
            <person name="Corrochano L.M."/>
            <person name="Kuo A."/>
            <person name="Marcet-Houben M."/>
            <person name="Polaino S."/>
            <person name="Salamov A."/>
            <person name="Villalobos J.M."/>
            <person name="Alvarez M.I."/>
            <person name="Avalos J."/>
            <person name="Benito E.P."/>
            <person name="Benoit I."/>
            <person name="Burger G."/>
            <person name="Camino L.P."/>
            <person name="Canovas D."/>
            <person name="Cerda-Olmedo E."/>
            <person name="Cheng J.-F."/>
            <person name="Dominguez A."/>
            <person name="Elias M."/>
            <person name="Eslava A.P."/>
            <person name="Glaser F."/>
            <person name="Grimwood J."/>
            <person name="Gutierrez G."/>
            <person name="Heitman J."/>
            <person name="Henrissat B."/>
            <person name="Iturriaga E.A."/>
            <person name="Lang B.F."/>
            <person name="Lavin J.L."/>
            <person name="Lee S."/>
            <person name="Li W."/>
            <person name="Lindquist E."/>
            <person name="Lopez-Garcia S."/>
            <person name="Luque E.M."/>
            <person name="Marcos A.T."/>
            <person name="Martin J."/>
            <person name="McCluskey K."/>
            <person name="Medina H.R."/>
            <person name="Miralles-Duran A."/>
            <person name="Miyazaki A."/>
            <person name="Munoz-Torres E."/>
            <person name="Oguiza J.A."/>
            <person name="Ohm R."/>
            <person name="Olmedo M."/>
            <person name="Orejas M."/>
            <person name="Ortiz-Castellanos L."/>
            <person name="Pisabarro A.G."/>
            <person name="Rodriguez-Romero J."/>
            <person name="Ruiz-Herrera J."/>
            <person name="Ruiz-Vazquez R."/>
            <person name="Sanz C."/>
            <person name="Schackwitz W."/>
            <person name="Schmutz J."/>
            <person name="Shahriari M."/>
            <person name="Shelest E."/>
            <person name="Silva-Franco F."/>
            <person name="Soanes D."/>
            <person name="Syed K."/>
            <person name="Tagua V.G."/>
            <person name="Talbot N.J."/>
            <person name="Thon M."/>
            <person name="De vries R.P."/>
            <person name="Wiebenga A."/>
            <person name="Yadav J.S."/>
            <person name="Braun E.L."/>
            <person name="Baker S."/>
            <person name="Garre V."/>
            <person name="Horwitz B."/>
            <person name="Torres-Martinez S."/>
            <person name="Idnurm A."/>
            <person name="Herrera-Estrella A."/>
            <person name="Gabaldon T."/>
            <person name="Grigoriev I.V."/>
        </authorList>
    </citation>
    <scope>NUCLEOTIDE SEQUENCE [LARGE SCALE GENOMIC DNA]</scope>
    <source>
        <strain evidence="3">NRRL 1555(-)</strain>
    </source>
</reference>
<dbReference type="EMBL" id="KV440975">
    <property type="protein sequence ID" value="OAD76964.1"/>
    <property type="molecule type" value="Genomic_DNA"/>
</dbReference>
<feature type="region of interest" description="Disordered" evidence="1">
    <location>
        <begin position="114"/>
        <end position="136"/>
    </location>
</feature>
<evidence type="ECO:0000313" key="3">
    <source>
        <dbReference type="Proteomes" id="UP000077315"/>
    </source>
</evidence>
<dbReference type="InParanoid" id="A0A167NZW1"/>
<gene>
    <name evidence="2" type="ORF">PHYBLDRAFT_62845</name>
</gene>
<feature type="compositionally biased region" description="Basic and acidic residues" evidence="1">
    <location>
        <begin position="114"/>
        <end position="127"/>
    </location>
</feature>
<accession>A0A167NZW1</accession>
<dbReference type="GeneID" id="29001930"/>